<dbReference type="Pfam" id="PF05970">
    <property type="entry name" value="PIF1"/>
    <property type="match status" value="1"/>
</dbReference>
<dbReference type="GO" id="GO:0000166">
    <property type="term" value="F:nucleotide binding"/>
    <property type="evidence" value="ECO:0007669"/>
    <property type="project" value="InterPro"/>
</dbReference>
<dbReference type="GO" id="GO:0000723">
    <property type="term" value="P:telomere maintenance"/>
    <property type="evidence" value="ECO:0007669"/>
    <property type="project" value="InterPro"/>
</dbReference>
<dbReference type="RefSeq" id="WP_008504030.1">
    <property type="nucleotide sequence ID" value="NZ_CM001403.1"/>
</dbReference>
<proteinExistence type="predicted"/>
<dbReference type="GO" id="GO:0003678">
    <property type="term" value="F:DNA helicase activity"/>
    <property type="evidence" value="ECO:0007669"/>
    <property type="project" value="InterPro"/>
</dbReference>
<dbReference type="eggNOG" id="COG0507">
    <property type="taxonomic scope" value="Bacteria"/>
</dbReference>
<dbReference type="InterPro" id="IPR010285">
    <property type="entry name" value="DNA_helicase_pif1-like_DEAD"/>
</dbReference>
<accession>H1YGD2</accession>
<dbReference type="FunFam" id="3.40.50.300:FF:001498">
    <property type="entry name" value="ATP-dependent DNA helicase"/>
    <property type="match status" value="1"/>
</dbReference>
<dbReference type="SUPFAM" id="SSF47819">
    <property type="entry name" value="HRDC-like"/>
    <property type="match status" value="1"/>
</dbReference>
<dbReference type="Gene3D" id="1.10.150.80">
    <property type="entry name" value="HRDC domain"/>
    <property type="match status" value="1"/>
</dbReference>
<dbReference type="InterPro" id="IPR027417">
    <property type="entry name" value="P-loop_NTPase"/>
</dbReference>
<keyword evidence="3" id="KW-1185">Reference proteome</keyword>
<feature type="domain" description="HRDC" evidence="1">
    <location>
        <begin position="586"/>
        <end position="666"/>
    </location>
</feature>
<sequence>MMEEMNPIMQLAFDYVESTNTIIFLTGKAGTGKTTFLQYVKQHTRKKMAIVAPTGVAAINAGGMTIHSMFQVPFGPIIPSNTARPEAHFSVEKKELLSSLDLLVIDEVSMVRPDILDYIDLVLRNVKDSSYPFGGVQLFLIGDLSQLSPIIRDEEWMLLNRYYTNQYFFSSRVLQHSPFVRIELDHVFRQKEQSFVDILNEVRNNQISPPSLAVLNERHQPDFRPTATEPYITLTTHNSIAQKLNNEFIEALEGEVFDFKATIRGEFPKDAYPTETDLKLKIGAQVMFVKNDNSAEKLFYNGKIGLITRIESDTVFVRCGNETKDIAVQALEWTNIKYQLEEEQINETNAGSFAQIPLKLAWAITIHKSQGLSFDKAIIDVSEAFAHGQVYVALSRCRSLGGMVLRNKVSPHNIIGDPAIALFNNQAHAIKPDRERLTLDQERYRQFLIAELFNFAPVKSKMEGFEEVVPTFNTEVVTVAEKLTRQLHTIDTDRIKKAAVYFLQKLEAFTTSLHALIPGLISQSSTKKELAAKADQVMQLIMARITLMIHFSAEDFTVNAYLDLKKEAQAKSVADKSRSYVKALNAKPNEELYKQLMQWRVSMAEKNKVMPNMILSEKTIAAIAEKLPQTLKALGAIKGVGQPKAVQYGQEIIELIRAYQQASQPGEAEQKSLF</sequence>
<dbReference type="Gene3D" id="3.40.50.300">
    <property type="entry name" value="P-loop containing nucleotide triphosphate hydrolases"/>
    <property type="match status" value="2"/>
</dbReference>
<evidence type="ECO:0000259" key="1">
    <source>
        <dbReference type="PROSITE" id="PS50967"/>
    </source>
</evidence>
<organism evidence="2 3">
    <name type="scientific">Mucilaginibacter paludis DSM 18603</name>
    <dbReference type="NCBI Taxonomy" id="714943"/>
    <lineage>
        <taxon>Bacteria</taxon>
        <taxon>Pseudomonadati</taxon>
        <taxon>Bacteroidota</taxon>
        <taxon>Sphingobacteriia</taxon>
        <taxon>Sphingobacteriales</taxon>
        <taxon>Sphingobacteriaceae</taxon>
        <taxon>Mucilaginibacter</taxon>
    </lineage>
</organism>
<name>H1YGD2_9SPHI</name>
<dbReference type="GO" id="GO:0003676">
    <property type="term" value="F:nucleic acid binding"/>
    <property type="evidence" value="ECO:0007669"/>
    <property type="project" value="InterPro"/>
</dbReference>
<dbReference type="AlphaFoldDB" id="H1YGD2"/>
<gene>
    <name evidence="2" type="ORF">Mucpa_0288</name>
</gene>
<dbReference type="Pfam" id="PF00570">
    <property type="entry name" value="HRDC"/>
    <property type="match status" value="1"/>
</dbReference>
<dbReference type="HOGENOM" id="CLU_001613_6_0_10"/>
<dbReference type="OrthoDB" id="9763659at2"/>
<dbReference type="PROSITE" id="PS50967">
    <property type="entry name" value="HRDC"/>
    <property type="match status" value="1"/>
</dbReference>
<dbReference type="SUPFAM" id="SSF52540">
    <property type="entry name" value="P-loop containing nucleoside triphosphate hydrolases"/>
    <property type="match status" value="2"/>
</dbReference>
<dbReference type="InterPro" id="IPR051055">
    <property type="entry name" value="PIF1_helicase"/>
</dbReference>
<dbReference type="SMART" id="SM00341">
    <property type="entry name" value="HRDC"/>
    <property type="match status" value="1"/>
</dbReference>
<dbReference type="InterPro" id="IPR002121">
    <property type="entry name" value="HRDC_dom"/>
</dbReference>
<evidence type="ECO:0000313" key="2">
    <source>
        <dbReference type="EMBL" id="EHQ24484.1"/>
    </source>
</evidence>
<dbReference type="STRING" id="714943.Mucpa_0288"/>
<dbReference type="CDD" id="cd18809">
    <property type="entry name" value="SF1_C_RecD"/>
    <property type="match status" value="1"/>
</dbReference>
<protein>
    <submittedName>
        <fullName evidence="2">HRDC domain protein</fullName>
    </submittedName>
</protein>
<reference evidence="2" key="1">
    <citation type="submission" date="2011-09" db="EMBL/GenBank/DDBJ databases">
        <title>The permanent draft genome of Mucilaginibacter paludis DSM 18603.</title>
        <authorList>
            <consortium name="US DOE Joint Genome Institute (JGI-PGF)"/>
            <person name="Lucas S."/>
            <person name="Han J."/>
            <person name="Lapidus A."/>
            <person name="Bruce D."/>
            <person name="Goodwin L."/>
            <person name="Pitluck S."/>
            <person name="Peters L."/>
            <person name="Kyrpides N."/>
            <person name="Mavromatis K."/>
            <person name="Ivanova N."/>
            <person name="Mikhailova N."/>
            <person name="Held B."/>
            <person name="Detter J.C."/>
            <person name="Tapia R."/>
            <person name="Han C."/>
            <person name="Land M."/>
            <person name="Hauser L."/>
            <person name="Markowitz V."/>
            <person name="Cheng J.-F."/>
            <person name="Hugenholtz P."/>
            <person name="Woyke T."/>
            <person name="Wu D."/>
            <person name="Tindall B."/>
            <person name="Brambilla E."/>
            <person name="Klenk H.-P."/>
            <person name="Eisen J.A."/>
        </authorList>
    </citation>
    <scope>NUCLEOTIDE SEQUENCE [LARGE SCALE GENOMIC DNA]</scope>
    <source>
        <strain evidence="2">DSM 18603</strain>
    </source>
</reference>
<dbReference type="EMBL" id="CM001403">
    <property type="protein sequence ID" value="EHQ24484.1"/>
    <property type="molecule type" value="Genomic_DNA"/>
</dbReference>
<dbReference type="Proteomes" id="UP000002774">
    <property type="component" value="Chromosome"/>
</dbReference>
<dbReference type="PANTHER" id="PTHR47642">
    <property type="entry name" value="ATP-DEPENDENT DNA HELICASE"/>
    <property type="match status" value="1"/>
</dbReference>
<dbReference type="InterPro" id="IPR044876">
    <property type="entry name" value="HRDC_dom_sf"/>
</dbReference>
<dbReference type="GO" id="GO:0006281">
    <property type="term" value="P:DNA repair"/>
    <property type="evidence" value="ECO:0007669"/>
    <property type="project" value="InterPro"/>
</dbReference>
<evidence type="ECO:0000313" key="3">
    <source>
        <dbReference type="Proteomes" id="UP000002774"/>
    </source>
</evidence>
<dbReference type="InterPro" id="IPR010997">
    <property type="entry name" value="HRDC-like_sf"/>
</dbReference>